<keyword evidence="2" id="KW-1003">Cell membrane</keyword>
<evidence type="ECO:0000313" key="11">
    <source>
        <dbReference type="EMBL" id="ALD51490.1"/>
    </source>
</evidence>
<dbReference type="GO" id="GO:0005549">
    <property type="term" value="F:odorant binding"/>
    <property type="evidence" value="ECO:0007669"/>
    <property type="project" value="InterPro"/>
</dbReference>
<evidence type="ECO:0000256" key="8">
    <source>
        <dbReference type="ARBA" id="ARBA00023170"/>
    </source>
</evidence>
<dbReference type="Pfam" id="PF02949">
    <property type="entry name" value="7tm_6"/>
    <property type="match status" value="1"/>
</dbReference>
<dbReference type="PANTHER" id="PTHR21137">
    <property type="entry name" value="ODORANT RECEPTOR"/>
    <property type="match status" value="1"/>
</dbReference>
<keyword evidence="4 10" id="KW-0812">Transmembrane</keyword>
<evidence type="ECO:0000256" key="7">
    <source>
        <dbReference type="ARBA" id="ARBA00023136"/>
    </source>
</evidence>
<keyword evidence="8 11" id="KW-0675">Receptor</keyword>
<evidence type="ECO:0000256" key="5">
    <source>
        <dbReference type="ARBA" id="ARBA00022725"/>
    </source>
</evidence>
<organism evidence="11">
    <name type="scientific">Locusta migratoria</name>
    <name type="common">Migratory locust</name>
    <dbReference type="NCBI Taxonomy" id="7004"/>
    <lineage>
        <taxon>Eukaryota</taxon>
        <taxon>Metazoa</taxon>
        <taxon>Ecdysozoa</taxon>
        <taxon>Arthropoda</taxon>
        <taxon>Hexapoda</taxon>
        <taxon>Insecta</taxon>
        <taxon>Pterygota</taxon>
        <taxon>Neoptera</taxon>
        <taxon>Polyneoptera</taxon>
        <taxon>Orthoptera</taxon>
        <taxon>Caelifera</taxon>
        <taxon>Acrididea</taxon>
        <taxon>Acridomorpha</taxon>
        <taxon>Acridoidea</taxon>
        <taxon>Acrididae</taxon>
        <taxon>Oedipodinae</taxon>
        <taxon>Locusta</taxon>
    </lineage>
</organism>
<dbReference type="AlphaFoldDB" id="A0A0M5K687"/>
<dbReference type="PANTHER" id="PTHR21137:SF35">
    <property type="entry name" value="ODORANT RECEPTOR 19A-RELATED"/>
    <property type="match status" value="1"/>
</dbReference>
<comment type="subcellular location">
    <subcellularLocation>
        <location evidence="1">Cell membrane</location>
        <topology evidence="1">Multi-pass membrane protein</topology>
    </subcellularLocation>
</comment>
<feature type="non-terminal residue" evidence="11">
    <location>
        <position position="1"/>
    </location>
</feature>
<keyword evidence="3" id="KW-0716">Sensory transduction</keyword>
<keyword evidence="9" id="KW-0807">Transducer</keyword>
<keyword evidence="7 10" id="KW-0472">Membrane</keyword>
<name>A0A0M5K687_LOCMI</name>
<keyword evidence="6 10" id="KW-1133">Transmembrane helix</keyword>
<evidence type="ECO:0000256" key="3">
    <source>
        <dbReference type="ARBA" id="ARBA00022606"/>
    </source>
</evidence>
<accession>A0A0M5K687</accession>
<proteinExistence type="evidence at transcript level"/>
<dbReference type="GO" id="GO:0004984">
    <property type="term" value="F:olfactory receptor activity"/>
    <property type="evidence" value="ECO:0007669"/>
    <property type="project" value="InterPro"/>
</dbReference>
<evidence type="ECO:0000256" key="9">
    <source>
        <dbReference type="ARBA" id="ARBA00023224"/>
    </source>
</evidence>
<feature type="transmembrane region" description="Helical" evidence="10">
    <location>
        <begin position="274"/>
        <end position="296"/>
    </location>
</feature>
<reference evidence="11" key="1">
    <citation type="journal article" date="2015" name="Cell. Mol. Life Sci.">
        <title>Identification and functional analysis of olfactory receptor family reveal unusual characteristics of the olfactory system in the migratory locust.</title>
        <authorList>
            <person name="Wang Z."/>
            <person name="Yang P."/>
            <person name="Chen D."/>
            <person name="Jiang F."/>
            <person name="Li Y."/>
            <person name="Wang X."/>
            <person name="Kang L."/>
        </authorList>
    </citation>
    <scope>NUCLEOTIDE SEQUENCE</scope>
</reference>
<evidence type="ECO:0000256" key="6">
    <source>
        <dbReference type="ARBA" id="ARBA00022989"/>
    </source>
</evidence>
<dbReference type="GO" id="GO:0007165">
    <property type="term" value="P:signal transduction"/>
    <property type="evidence" value="ECO:0007669"/>
    <property type="project" value="UniProtKB-KW"/>
</dbReference>
<evidence type="ECO:0000256" key="4">
    <source>
        <dbReference type="ARBA" id="ARBA00022692"/>
    </source>
</evidence>
<evidence type="ECO:0000256" key="10">
    <source>
        <dbReference type="SAM" id="Phobius"/>
    </source>
</evidence>
<feature type="transmembrane region" description="Helical" evidence="10">
    <location>
        <begin position="308"/>
        <end position="327"/>
    </location>
</feature>
<evidence type="ECO:0000256" key="2">
    <source>
        <dbReference type="ARBA" id="ARBA00022475"/>
    </source>
</evidence>
<feature type="transmembrane region" description="Helical" evidence="10">
    <location>
        <begin position="102"/>
        <end position="119"/>
    </location>
</feature>
<sequence length="408" mass="46289">PPAAGLLYRAYTAAVVGLLCHITLPEAAGLVHFRGELRTATEVACLLFAFATTCYKLLAVLLRRRRILRFVHDLDARVAAMAEESAEARAAVSRRDRWTRRLAVLMVLQSTSTAFTWSMNSLRLSLSKGCSLRFLPIISWYPYDMTVWSNYAITYIIQFFTLIASAFSNRTCDILIITLMCQVGSLLEMLNLRFLEISRDSQSKADKRRTEWNQKHIMKRATSVLCKTIGANGLLDHVPTTSEEVPQDEMYAKLTRCIKAHQEIIRYAKELESLVNDIFLVDFLCCMIVICSTLYISTSASSNFGDLMAHFGYLVAMTYPLLFYCLFAHDIMEQSGRVAVSAYCLPWFLGNTKYRRAVCVALCRSQRPLTLTAGKFSVVSRATFLAIMNASYSYYQILREINEVKRSE</sequence>
<dbReference type="EMBL" id="KP843354">
    <property type="protein sequence ID" value="ALD51490.1"/>
    <property type="molecule type" value="mRNA"/>
</dbReference>
<reference evidence="11" key="2">
    <citation type="submission" date="2015-02" db="EMBL/GenBank/DDBJ databases">
        <authorList>
            <person name="Torres C."/>
        </authorList>
    </citation>
    <scope>NUCLEOTIDE SEQUENCE</scope>
</reference>
<dbReference type="InterPro" id="IPR004117">
    <property type="entry name" value="7tm6_olfct_rcpt"/>
</dbReference>
<dbReference type="GO" id="GO:0005886">
    <property type="term" value="C:plasma membrane"/>
    <property type="evidence" value="ECO:0007669"/>
    <property type="project" value="UniProtKB-SubCell"/>
</dbReference>
<feature type="transmembrane region" description="Helical" evidence="10">
    <location>
        <begin position="40"/>
        <end position="62"/>
    </location>
</feature>
<feature type="transmembrane region" description="Helical" evidence="10">
    <location>
        <begin position="150"/>
        <end position="168"/>
    </location>
</feature>
<keyword evidence="5" id="KW-0552">Olfaction</keyword>
<protein>
    <submittedName>
        <fullName evidence="11">Odorant receptor 29</fullName>
    </submittedName>
</protein>
<evidence type="ECO:0000256" key="1">
    <source>
        <dbReference type="ARBA" id="ARBA00004651"/>
    </source>
</evidence>